<dbReference type="Proteomes" id="UP001148786">
    <property type="component" value="Unassembled WGS sequence"/>
</dbReference>
<comment type="caution">
    <text evidence="2">The sequence shown here is derived from an EMBL/GenBank/DDBJ whole genome shotgun (WGS) entry which is preliminary data.</text>
</comment>
<name>A0A9W8JXF9_9AGAR</name>
<accession>A0A9W8JXF9</accession>
<evidence type="ECO:0000313" key="2">
    <source>
        <dbReference type="EMBL" id="KAJ3506019.1"/>
    </source>
</evidence>
<proteinExistence type="predicted"/>
<protein>
    <submittedName>
        <fullName evidence="2">Uncharacterized protein</fullName>
    </submittedName>
</protein>
<evidence type="ECO:0000313" key="3">
    <source>
        <dbReference type="Proteomes" id="UP001148786"/>
    </source>
</evidence>
<dbReference type="EMBL" id="JANKHO010000814">
    <property type="protein sequence ID" value="KAJ3506019.1"/>
    <property type="molecule type" value="Genomic_DNA"/>
</dbReference>
<sequence>MADEFMQIDDAPTVSEIKQEPQNGQFDALSGPGLSQPSSRDNFKEIQVKVHIRKADKDSWQYLGRGIVTQDVSGHSSRVG</sequence>
<dbReference type="OrthoDB" id="3227562at2759"/>
<reference evidence="2" key="1">
    <citation type="submission" date="2022-07" db="EMBL/GenBank/DDBJ databases">
        <title>Genome Sequence of Agrocybe chaxingu.</title>
        <authorList>
            <person name="Buettner E."/>
        </authorList>
    </citation>
    <scope>NUCLEOTIDE SEQUENCE</scope>
    <source>
        <strain evidence="2">MP-N11</strain>
    </source>
</reference>
<evidence type="ECO:0000256" key="1">
    <source>
        <dbReference type="SAM" id="MobiDB-lite"/>
    </source>
</evidence>
<dbReference type="AlphaFoldDB" id="A0A9W8JXF9"/>
<feature type="region of interest" description="Disordered" evidence="1">
    <location>
        <begin position="1"/>
        <end position="40"/>
    </location>
</feature>
<keyword evidence="3" id="KW-1185">Reference proteome</keyword>
<gene>
    <name evidence="2" type="ORF">NLJ89_g7105</name>
</gene>
<organism evidence="2 3">
    <name type="scientific">Agrocybe chaxingu</name>
    <dbReference type="NCBI Taxonomy" id="84603"/>
    <lineage>
        <taxon>Eukaryota</taxon>
        <taxon>Fungi</taxon>
        <taxon>Dikarya</taxon>
        <taxon>Basidiomycota</taxon>
        <taxon>Agaricomycotina</taxon>
        <taxon>Agaricomycetes</taxon>
        <taxon>Agaricomycetidae</taxon>
        <taxon>Agaricales</taxon>
        <taxon>Agaricineae</taxon>
        <taxon>Strophariaceae</taxon>
        <taxon>Agrocybe</taxon>
    </lineage>
</organism>